<feature type="disulfide bond" evidence="6">
    <location>
        <begin position="202"/>
        <end position="211"/>
    </location>
</feature>
<feature type="disulfide bond" evidence="6">
    <location>
        <begin position="239"/>
        <end position="248"/>
    </location>
</feature>
<dbReference type="Gene3D" id="2.10.25.10">
    <property type="entry name" value="Laminin"/>
    <property type="match status" value="7"/>
</dbReference>
<feature type="region of interest" description="Disordered" evidence="7">
    <location>
        <begin position="74"/>
        <end position="94"/>
    </location>
</feature>
<dbReference type="InterPro" id="IPR051022">
    <property type="entry name" value="Notch_Cell-Fate_Det"/>
</dbReference>
<evidence type="ECO:0000256" key="2">
    <source>
        <dbReference type="ARBA" id="ARBA00022729"/>
    </source>
</evidence>
<feature type="domain" description="EGF-like" evidence="9">
    <location>
        <begin position="360"/>
        <end position="401"/>
    </location>
</feature>
<protein>
    <submittedName>
        <fullName evidence="10">Fibropellin-1</fullName>
    </submittedName>
</protein>
<dbReference type="FunFam" id="2.10.25.10:FF:000321">
    <property type="entry name" value="Protein delta homolog 1"/>
    <property type="match status" value="1"/>
</dbReference>
<accession>A0A2B4RTL8</accession>
<dbReference type="EMBL" id="LSMT01000348">
    <property type="protein sequence ID" value="PFX19697.1"/>
    <property type="molecule type" value="Genomic_DNA"/>
</dbReference>
<dbReference type="GO" id="GO:0000902">
    <property type="term" value="P:cell morphogenesis"/>
    <property type="evidence" value="ECO:0007669"/>
    <property type="project" value="UniProtKB-ARBA"/>
</dbReference>
<dbReference type="GO" id="GO:0045197">
    <property type="term" value="P:establishment or maintenance of epithelial cell apical/basal polarity"/>
    <property type="evidence" value="ECO:0007669"/>
    <property type="project" value="TreeGrafter"/>
</dbReference>
<dbReference type="GO" id="GO:0042063">
    <property type="term" value="P:gliogenesis"/>
    <property type="evidence" value="ECO:0007669"/>
    <property type="project" value="UniProtKB-ARBA"/>
</dbReference>
<evidence type="ECO:0000256" key="8">
    <source>
        <dbReference type="SAM" id="SignalP"/>
    </source>
</evidence>
<dbReference type="Proteomes" id="UP000225706">
    <property type="component" value="Unassembled WGS sequence"/>
</dbReference>
<keyword evidence="11" id="KW-1185">Reference proteome</keyword>
<evidence type="ECO:0000313" key="10">
    <source>
        <dbReference type="EMBL" id="PFX19697.1"/>
    </source>
</evidence>
<keyword evidence="1 6" id="KW-0245">EGF-like domain</keyword>
<dbReference type="SMART" id="SM00179">
    <property type="entry name" value="EGF_CA"/>
    <property type="match status" value="6"/>
</dbReference>
<keyword evidence="3" id="KW-0677">Repeat</keyword>
<feature type="disulfide bond" evidence="6">
    <location>
        <begin position="391"/>
        <end position="400"/>
    </location>
</feature>
<feature type="domain" description="EGF-like" evidence="9">
    <location>
        <begin position="213"/>
        <end position="249"/>
    </location>
</feature>
<dbReference type="PROSITE" id="PS00010">
    <property type="entry name" value="ASX_HYDROXYL"/>
    <property type="match status" value="1"/>
</dbReference>
<feature type="disulfide bond" evidence="6">
    <location>
        <begin position="276"/>
        <end position="285"/>
    </location>
</feature>
<keyword evidence="4 6" id="KW-1015">Disulfide bond</keyword>
<dbReference type="SMART" id="SM00181">
    <property type="entry name" value="EGF"/>
    <property type="match status" value="7"/>
</dbReference>
<feature type="domain" description="EGF-like" evidence="9">
    <location>
        <begin position="138"/>
        <end position="174"/>
    </location>
</feature>
<evidence type="ECO:0000256" key="6">
    <source>
        <dbReference type="PROSITE-ProRule" id="PRU00076"/>
    </source>
</evidence>
<dbReference type="PANTHER" id="PTHR24049">
    <property type="entry name" value="CRUMBS FAMILY MEMBER"/>
    <property type="match status" value="1"/>
</dbReference>
<evidence type="ECO:0000256" key="7">
    <source>
        <dbReference type="SAM" id="MobiDB-lite"/>
    </source>
</evidence>
<evidence type="ECO:0000256" key="5">
    <source>
        <dbReference type="ARBA" id="ARBA00023180"/>
    </source>
</evidence>
<dbReference type="FunFam" id="2.10.25.10:FF:000173">
    <property type="entry name" value="Neurogenic locus notch protein 2"/>
    <property type="match status" value="1"/>
</dbReference>
<feature type="signal peptide" evidence="8">
    <location>
        <begin position="1"/>
        <end position="25"/>
    </location>
</feature>
<feature type="domain" description="EGF-like" evidence="9">
    <location>
        <begin position="175"/>
        <end position="212"/>
    </location>
</feature>
<dbReference type="GO" id="GO:0032991">
    <property type="term" value="C:protein-containing complex"/>
    <property type="evidence" value="ECO:0007669"/>
    <property type="project" value="TreeGrafter"/>
</dbReference>
<keyword evidence="2 8" id="KW-0732">Signal</keyword>
<proteinExistence type="predicted"/>
<dbReference type="InterPro" id="IPR001881">
    <property type="entry name" value="EGF-like_Ca-bd_dom"/>
</dbReference>
<evidence type="ECO:0000256" key="1">
    <source>
        <dbReference type="ARBA" id="ARBA00022536"/>
    </source>
</evidence>
<comment type="caution">
    <text evidence="6">Lacks conserved residue(s) required for the propagation of feature annotation.</text>
</comment>
<dbReference type="FunFam" id="2.10.25.10:FF:000230">
    <property type="entry name" value="Delta-like protein"/>
    <property type="match status" value="1"/>
</dbReference>
<feature type="chain" id="PRO_5012676665" evidence="8">
    <location>
        <begin position="26"/>
        <end position="415"/>
    </location>
</feature>
<dbReference type="GO" id="GO:0005509">
    <property type="term" value="F:calcium ion binding"/>
    <property type="evidence" value="ECO:0007669"/>
    <property type="project" value="InterPro"/>
</dbReference>
<dbReference type="PROSITE" id="PS50026">
    <property type="entry name" value="EGF_3"/>
    <property type="match status" value="7"/>
</dbReference>
<evidence type="ECO:0000256" key="4">
    <source>
        <dbReference type="ARBA" id="ARBA00023157"/>
    </source>
</evidence>
<dbReference type="PROSITE" id="PS01186">
    <property type="entry name" value="EGF_2"/>
    <property type="match status" value="7"/>
</dbReference>
<dbReference type="AlphaFoldDB" id="A0A2B4RTL8"/>
<feature type="domain" description="EGF-like" evidence="9">
    <location>
        <begin position="250"/>
        <end position="286"/>
    </location>
</feature>
<feature type="disulfide bond" evidence="6">
    <location>
        <begin position="164"/>
        <end position="173"/>
    </location>
</feature>
<dbReference type="InterPro" id="IPR000152">
    <property type="entry name" value="EGF-type_Asp/Asn_hydroxyl_site"/>
</dbReference>
<evidence type="ECO:0000259" key="9">
    <source>
        <dbReference type="PROSITE" id="PS50026"/>
    </source>
</evidence>
<dbReference type="GO" id="GO:0007157">
    <property type="term" value="P:heterophilic cell-cell adhesion via plasma membrane cell adhesion molecules"/>
    <property type="evidence" value="ECO:0007669"/>
    <property type="project" value="TreeGrafter"/>
</dbReference>
<comment type="caution">
    <text evidence="10">The sequence shown here is derived from an EMBL/GenBank/DDBJ whole genome shotgun (WGS) entry which is preliminary data.</text>
</comment>
<gene>
    <name evidence="10" type="primary">EGF1</name>
    <name evidence="10" type="ORF">AWC38_SpisGene15893</name>
</gene>
<feature type="domain" description="EGF-like" evidence="9">
    <location>
        <begin position="287"/>
        <end position="323"/>
    </location>
</feature>
<name>A0A2B4RTL8_STYPI</name>
<dbReference type="Pfam" id="PF25024">
    <property type="entry name" value="EGF_TEN"/>
    <property type="match status" value="1"/>
</dbReference>
<feature type="disulfide bond" evidence="6">
    <location>
        <begin position="313"/>
        <end position="322"/>
    </location>
</feature>
<evidence type="ECO:0000313" key="11">
    <source>
        <dbReference type="Proteomes" id="UP000225706"/>
    </source>
</evidence>
<dbReference type="PANTHER" id="PTHR24049:SF22">
    <property type="entry name" value="DROSOPHILA CRUMBS HOMOLOG"/>
    <property type="match status" value="1"/>
</dbReference>
<dbReference type="PROSITE" id="PS00022">
    <property type="entry name" value="EGF_1"/>
    <property type="match status" value="7"/>
</dbReference>
<dbReference type="CDD" id="cd00054">
    <property type="entry name" value="EGF_CA"/>
    <property type="match status" value="5"/>
</dbReference>
<dbReference type="GO" id="GO:0048666">
    <property type="term" value="P:neuron development"/>
    <property type="evidence" value="ECO:0007669"/>
    <property type="project" value="UniProtKB-ARBA"/>
</dbReference>
<sequence length="415" mass="46302">MLLRCILITFLDSLTILSSMTFVETAMVLKKSPIKRSIGKKQKVTHVDYVLSQRNEIVGEQTRVPGRIQLRTKRHQSFTSPYGSTNKSNSLKKRLKKDNEVQKSVSFNKRDFYFAPAPPYEPMSRPVDRRMFLVHRGERGPCFFHACHHGGMCVPRRHGFYCECLPGFIGTRCEVKKECRPSTCKNGGTCTEIAVGRHLCTCPVGFLGENCEARSFCHPSPCRNDGTCSESEDSYTCVCPEGFKGKNCEIDNKCLPNPCKNDGVCFEMGNSYICNCPQGFKGKTCEVISECNSVYCLNGGTCRDESSGYRCECRFGFYGKRCEASACHPSPCHNDGVCLRFGNQYSCQCKQGFSGKRCKVTRPCSLGICLNGGTCVDGPYTNSKYGFACVCQQGFDGIACEKRLPDSFRERLAIL</sequence>
<feature type="disulfide bond" evidence="6">
    <location>
        <begin position="349"/>
        <end position="358"/>
    </location>
</feature>
<dbReference type="GO" id="GO:0005886">
    <property type="term" value="C:plasma membrane"/>
    <property type="evidence" value="ECO:0007669"/>
    <property type="project" value="UniProtKB-ARBA"/>
</dbReference>
<evidence type="ECO:0000256" key="3">
    <source>
        <dbReference type="ARBA" id="ARBA00022737"/>
    </source>
</evidence>
<organism evidence="10 11">
    <name type="scientific">Stylophora pistillata</name>
    <name type="common">Smooth cauliflower coral</name>
    <dbReference type="NCBI Taxonomy" id="50429"/>
    <lineage>
        <taxon>Eukaryota</taxon>
        <taxon>Metazoa</taxon>
        <taxon>Cnidaria</taxon>
        <taxon>Anthozoa</taxon>
        <taxon>Hexacorallia</taxon>
        <taxon>Scleractinia</taxon>
        <taxon>Astrocoeniina</taxon>
        <taxon>Pocilloporidae</taxon>
        <taxon>Stylophora</taxon>
    </lineage>
</organism>
<feature type="domain" description="EGF-like" evidence="9">
    <location>
        <begin position="324"/>
        <end position="359"/>
    </location>
</feature>
<dbReference type="SUPFAM" id="SSF57196">
    <property type="entry name" value="EGF/Laminin"/>
    <property type="match status" value="7"/>
</dbReference>
<dbReference type="InterPro" id="IPR000742">
    <property type="entry name" value="EGF"/>
</dbReference>
<keyword evidence="5" id="KW-0325">Glycoprotein</keyword>
<dbReference type="OrthoDB" id="5955376at2759"/>
<reference evidence="11" key="1">
    <citation type="journal article" date="2017" name="bioRxiv">
        <title>Comparative analysis of the genomes of Stylophora pistillata and Acropora digitifera provides evidence for extensive differences between species of corals.</title>
        <authorList>
            <person name="Voolstra C.R."/>
            <person name="Li Y."/>
            <person name="Liew Y.J."/>
            <person name="Baumgarten S."/>
            <person name="Zoccola D."/>
            <person name="Flot J.-F."/>
            <person name="Tambutte S."/>
            <person name="Allemand D."/>
            <person name="Aranda M."/>
        </authorList>
    </citation>
    <scope>NUCLEOTIDE SEQUENCE [LARGE SCALE GENOMIC DNA]</scope>
</reference>
<dbReference type="STRING" id="50429.A0A2B4RTL8"/>
<dbReference type="FunFam" id="2.10.25.10:FF:000255">
    <property type="entry name" value="Sushi, nidogen and EGF-like domains 1"/>
    <property type="match status" value="2"/>
</dbReference>